<gene>
    <name evidence="1" type="ORF">LCGC14_1694370</name>
</gene>
<evidence type="ECO:0000313" key="1">
    <source>
        <dbReference type="EMBL" id="KKM15604.1"/>
    </source>
</evidence>
<protein>
    <recommendedName>
        <fullName evidence="2">Terminase large subunit gp17-like C-terminal domain-containing protein</fullName>
    </recommendedName>
</protein>
<proteinExistence type="predicted"/>
<reference evidence="1" key="1">
    <citation type="journal article" date="2015" name="Nature">
        <title>Complex archaea that bridge the gap between prokaryotes and eukaryotes.</title>
        <authorList>
            <person name="Spang A."/>
            <person name="Saw J.H."/>
            <person name="Jorgensen S.L."/>
            <person name="Zaremba-Niedzwiedzka K."/>
            <person name="Martijn J."/>
            <person name="Lind A.E."/>
            <person name="van Eijk R."/>
            <person name="Schleper C."/>
            <person name="Guy L."/>
            <person name="Ettema T.J."/>
        </authorList>
    </citation>
    <scope>NUCLEOTIDE SEQUENCE</scope>
</reference>
<name>A0A0F9I7F2_9ZZZZ</name>
<dbReference type="AlphaFoldDB" id="A0A0F9I7F2"/>
<comment type="caution">
    <text evidence="1">The sequence shown here is derived from an EMBL/GenBank/DDBJ whole genome shotgun (WGS) entry which is preliminary data.</text>
</comment>
<feature type="non-terminal residue" evidence="1">
    <location>
        <position position="1"/>
    </location>
</feature>
<accession>A0A0F9I7F2</accession>
<sequence>LRIGPNPRVIATTTPKPRPEYVKVRLQADHISHAETDDNPNLNPAHRKRLYDLYEGTSIGEQELKGKLIEEADGAIWTMAVIEQARMWDLLKPDNEDATVVDGHDIGYLSRVVVAVDPPGGATEAGIVIAGSLNDCPCKGPNQPHFAVLEDVSGKLSPNKWGSRSVDVYKKWSADRIVGESNFGGDLIESNIRNIDPDVPYKNVRATRGKKLRAEPIFALYERERVHHISAFGAMEGEMVQWVPGESEWSPNRLDALVYAITELSTRKEWTWG</sequence>
<organism evidence="1">
    <name type="scientific">marine sediment metagenome</name>
    <dbReference type="NCBI Taxonomy" id="412755"/>
    <lineage>
        <taxon>unclassified sequences</taxon>
        <taxon>metagenomes</taxon>
        <taxon>ecological metagenomes</taxon>
    </lineage>
</organism>
<dbReference type="EMBL" id="LAZR01014867">
    <property type="protein sequence ID" value="KKM15604.1"/>
    <property type="molecule type" value="Genomic_DNA"/>
</dbReference>
<evidence type="ECO:0008006" key="2">
    <source>
        <dbReference type="Google" id="ProtNLM"/>
    </source>
</evidence>